<dbReference type="Gene3D" id="1.10.760.10">
    <property type="entry name" value="Cytochrome c-like domain"/>
    <property type="match status" value="1"/>
</dbReference>
<dbReference type="InterPro" id="IPR036909">
    <property type="entry name" value="Cyt_c-like_dom_sf"/>
</dbReference>
<sequence>MLNRKLLLLLTVALCCTALIAGYNRPYAWWPWIDMSEQHIIKPFEDDGLRDPAEGSVSVGQWEPTPTKIELMTAPDKYTDFKNPVAATEASIATGKELYETYCWTCHGTEMSPDPAAKSPVQRGGKSFYREGAEFTGMPGADINLIKLRSDEENFATMTHGSAIMKRVSYHLSPEERWHVVNYIRSIANKVDQQ</sequence>
<keyword evidence="1 4" id="KW-0349">Heme</keyword>
<evidence type="ECO:0000256" key="1">
    <source>
        <dbReference type="ARBA" id="ARBA00022617"/>
    </source>
</evidence>
<dbReference type="GO" id="GO:0046872">
    <property type="term" value="F:metal ion binding"/>
    <property type="evidence" value="ECO:0007669"/>
    <property type="project" value="UniProtKB-KW"/>
</dbReference>
<name>A0A8A4TWX7_SULCO</name>
<dbReference type="SUPFAM" id="SSF46626">
    <property type="entry name" value="Cytochrome c"/>
    <property type="match status" value="1"/>
</dbReference>
<evidence type="ECO:0000313" key="7">
    <source>
        <dbReference type="Proteomes" id="UP000663929"/>
    </source>
</evidence>
<feature type="domain" description="Cytochrome c" evidence="5">
    <location>
        <begin position="90"/>
        <end position="188"/>
    </location>
</feature>
<reference evidence="6" key="1">
    <citation type="submission" date="2021-03" db="EMBL/GenBank/DDBJ databases">
        <title>Acanthopleuribacteraceae sp. M133.</title>
        <authorList>
            <person name="Wang G."/>
        </authorList>
    </citation>
    <scope>NUCLEOTIDE SEQUENCE</scope>
    <source>
        <strain evidence="6">M133</strain>
    </source>
</reference>
<gene>
    <name evidence="6" type="ORF">J3U87_16160</name>
</gene>
<dbReference type="EMBL" id="CP071793">
    <property type="protein sequence ID" value="QTD53980.1"/>
    <property type="molecule type" value="Genomic_DNA"/>
</dbReference>
<keyword evidence="7" id="KW-1185">Reference proteome</keyword>
<keyword evidence="3 4" id="KW-0408">Iron</keyword>
<accession>A0A8A4TWX7</accession>
<dbReference type="Proteomes" id="UP000663929">
    <property type="component" value="Chromosome"/>
</dbReference>
<protein>
    <submittedName>
        <fullName evidence="6">Cytochrome c</fullName>
    </submittedName>
</protein>
<dbReference type="InterPro" id="IPR009056">
    <property type="entry name" value="Cyt_c-like_dom"/>
</dbReference>
<dbReference type="KEGG" id="scor:J3U87_16160"/>
<evidence type="ECO:0000256" key="3">
    <source>
        <dbReference type="ARBA" id="ARBA00023004"/>
    </source>
</evidence>
<evidence type="ECO:0000256" key="2">
    <source>
        <dbReference type="ARBA" id="ARBA00022723"/>
    </source>
</evidence>
<proteinExistence type="predicted"/>
<dbReference type="RefSeq" id="WP_237384080.1">
    <property type="nucleotide sequence ID" value="NZ_CP071793.1"/>
</dbReference>
<dbReference type="AlphaFoldDB" id="A0A8A4TWX7"/>
<evidence type="ECO:0000256" key="4">
    <source>
        <dbReference type="PROSITE-ProRule" id="PRU00433"/>
    </source>
</evidence>
<evidence type="ECO:0000259" key="5">
    <source>
        <dbReference type="PROSITE" id="PS51007"/>
    </source>
</evidence>
<dbReference type="PROSITE" id="PS51007">
    <property type="entry name" value="CYTC"/>
    <property type="match status" value="1"/>
</dbReference>
<dbReference type="Pfam" id="PF00034">
    <property type="entry name" value="Cytochrom_C"/>
    <property type="match status" value="1"/>
</dbReference>
<organism evidence="6 7">
    <name type="scientific">Sulfidibacter corallicola</name>
    <dbReference type="NCBI Taxonomy" id="2818388"/>
    <lineage>
        <taxon>Bacteria</taxon>
        <taxon>Pseudomonadati</taxon>
        <taxon>Acidobacteriota</taxon>
        <taxon>Holophagae</taxon>
        <taxon>Acanthopleuribacterales</taxon>
        <taxon>Acanthopleuribacteraceae</taxon>
        <taxon>Sulfidibacter</taxon>
    </lineage>
</organism>
<keyword evidence="2 4" id="KW-0479">Metal-binding</keyword>
<dbReference type="GO" id="GO:0009055">
    <property type="term" value="F:electron transfer activity"/>
    <property type="evidence" value="ECO:0007669"/>
    <property type="project" value="InterPro"/>
</dbReference>
<evidence type="ECO:0000313" key="6">
    <source>
        <dbReference type="EMBL" id="QTD53980.1"/>
    </source>
</evidence>
<dbReference type="GO" id="GO:0020037">
    <property type="term" value="F:heme binding"/>
    <property type="evidence" value="ECO:0007669"/>
    <property type="project" value="InterPro"/>
</dbReference>